<feature type="compositionally biased region" description="Basic and acidic residues" evidence="1">
    <location>
        <begin position="103"/>
        <end position="118"/>
    </location>
</feature>
<sequence length="141" mass="15512">MNKVGENHPMVSLALGEARGSVRLLLTKNHLVPTPAFRTGGQVNPLEISIDNDKYCKAATSPHLHTLLMMKSACFAIIADRDRRVKVKFIKERFLKGLGGGGKGEESSRREGESDLMTKNHVVPTPAFETEALIQIQCKTN</sequence>
<reference evidence="2" key="1">
    <citation type="submission" date="2016-07" db="EMBL/GenBank/DDBJ databases">
        <authorList>
            <person name="Bretaudeau A."/>
        </authorList>
    </citation>
    <scope>NUCLEOTIDE SEQUENCE</scope>
    <source>
        <strain evidence="2">Rice</strain>
        <tissue evidence="2">Whole body</tissue>
    </source>
</reference>
<evidence type="ECO:0000313" key="2">
    <source>
        <dbReference type="EMBL" id="SOQ43614.1"/>
    </source>
</evidence>
<feature type="region of interest" description="Disordered" evidence="1">
    <location>
        <begin position="99"/>
        <end position="118"/>
    </location>
</feature>
<dbReference type="EMBL" id="ODYU01004098">
    <property type="protein sequence ID" value="SOQ43614.1"/>
    <property type="molecule type" value="Genomic_DNA"/>
</dbReference>
<accession>A0A2H1VTN5</accession>
<gene>
    <name evidence="2" type="ORF">SFRICE_004772</name>
</gene>
<organism evidence="2">
    <name type="scientific">Spodoptera frugiperda</name>
    <name type="common">Fall armyworm</name>
    <dbReference type="NCBI Taxonomy" id="7108"/>
    <lineage>
        <taxon>Eukaryota</taxon>
        <taxon>Metazoa</taxon>
        <taxon>Ecdysozoa</taxon>
        <taxon>Arthropoda</taxon>
        <taxon>Hexapoda</taxon>
        <taxon>Insecta</taxon>
        <taxon>Pterygota</taxon>
        <taxon>Neoptera</taxon>
        <taxon>Endopterygota</taxon>
        <taxon>Lepidoptera</taxon>
        <taxon>Glossata</taxon>
        <taxon>Ditrysia</taxon>
        <taxon>Noctuoidea</taxon>
        <taxon>Noctuidae</taxon>
        <taxon>Amphipyrinae</taxon>
        <taxon>Spodoptera</taxon>
    </lineage>
</organism>
<protein>
    <submittedName>
        <fullName evidence="2">SFRICE_004772</fullName>
    </submittedName>
</protein>
<evidence type="ECO:0000256" key="1">
    <source>
        <dbReference type="SAM" id="MobiDB-lite"/>
    </source>
</evidence>
<dbReference type="AlphaFoldDB" id="A0A2H1VTN5"/>
<name>A0A2H1VTN5_SPOFR</name>
<proteinExistence type="predicted"/>